<accession>A0A4C1Z7Q6</accession>
<organism evidence="1 2">
    <name type="scientific">Eumeta variegata</name>
    <name type="common">Bagworm moth</name>
    <name type="synonym">Eumeta japonica</name>
    <dbReference type="NCBI Taxonomy" id="151549"/>
    <lineage>
        <taxon>Eukaryota</taxon>
        <taxon>Metazoa</taxon>
        <taxon>Ecdysozoa</taxon>
        <taxon>Arthropoda</taxon>
        <taxon>Hexapoda</taxon>
        <taxon>Insecta</taxon>
        <taxon>Pterygota</taxon>
        <taxon>Neoptera</taxon>
        <taxon>Endopterygota</taxon>
        <taxon>Lepidoptera</taxon>
        <taxon>Glossata</taxon>
        <taxon>Ditrysia</taxon>
        <taxon>Tineoidea</taxon>
        <taxon>Psychidae</taxon>
        <taxon>Oiketicinae</taxon>
        <taxon>Eumeta</taxon>
    </lineage>
</organism>
<gene>
    <name evidence="1" type="ORF">EVAR_66902_1</name>
</gene>
<comment type="caution">
    <text evidence="1">The sequence shown here is derived from an EMBL/GenBank/DDBJ whole genome shotgun (WGS) entry which is preliminary data.</text>
</comment>
<keyword evidence="2" id="KW-1185">Reference proteome</keyword>
<dbReference type="AlphaFoldDB" id="A0A4C1Z7Q6"/>
<dbReference type="EMBL" id="BGZK01001607">
    <property type="protein sequence ID" value="GBP83144.1"/>
    <property type="molecule type" value="Genomic_DNA"/>
</dbReference>
<dbReference type="Proteomes" id="UP000299102">
    <property type="component" value="Unassembled WGS sequence"/>
</dbReference>
<evidence type="ECO:0000313" key="1">
    <source>
        <dbReference type="EMBL" id="GBP83144.1"/>
    </source>
</evidence>
<evidence type="ECO:0008006" key="3">
    <source>
        <dbReference type="Google" id="ProtNLM"/>
    </source>
</evidence>
<sequence length="85" mass="9554">MLSIEILVHSPYSPDLASWYFYLSRKIKELQGKWLTDADEAVAAYEKAVEATQSWSISPEGCHLIGDRIAGQHGNKSVRSDFLNL</sequence>
<name>A0A4C1Z7Q6_EUMVA</name>
<reference evidence="1 2" key="1">
    <citation type="journal article" date="2019" name="Commun. Biol.">
        <title>The bagworm genome reveals a unique fibroin gene that provides high tensile strength.</title>
        <authorList>
            <person name="Kono N."/>
            <person name="Nakamura H."/>
            <person name="Ohtoshi R."/>
            <person name="Tomita M."/>
            <person name="Numata K."/>
            <person name="Arakawa K."/>
        </authorList>
    </citation>
    <scope>NUCLEOTIDE SEQUENCE [LARGE SCALE GENOMIC DNA]</scope>
</reference>
<evidence type="ECO:0000313" key="2">
    <source>
        <dbReference type="Proteomes" id="UP000299102"/>
    </source>
</evidence>
<proteinExistence type="predicted"/>
<protein>
    <recommendedName>
        <fullName evidence="3">Mariner Mos1 transposase</fullName>
    </recommendedName>
</protein>